<dbReference type="PANTHER" id="PTHR10762:SF2">
    <property type="entry name" value="2-(3-AMINO-3-CARBOXYPROPYL)HISTIDINE SYNTHASE SUBUNIT 2"/>
    <property type="match status" value="1"/>
</dbReference>
<dbReference type="InterPro" id="IPR016435">
    <property type="entry name" value="DPH1/DPH2"/>
</dbReference>
<dbReference type="InterPro" id="IPR042263">
    <property type="entry name" value="DPH1/DPH2_1"/>
</dbReference>
<dbReference type="SFLD" id="SFLDS00032">
    <property type="entry name" value="Radical_SAM_3-amino-3-carboxyp"/>
    <property type="match status" value="1"/>
</dbReference>
<feature type="compositionally biased region" description="Polar residues" evidence="7">
    <location>
        <begin position="93"/>
        <end position="106"/>
    </location>
</feature>
<evidence type="ECO:0000256" key="3">
    <source>
        <dbReference type="ARBA" id="ARBA00006179"/>
    </source>
</evidence>
<evidence type="ECO:0000313" key="9">
    <source>
        <dbReference type="Proteomes" id="UP000053562"/>
    </source>
</evidence>
<dbReference type="GO" id="GO:0051536">
    <property type="term" value="F:iron-sulfur cluster binding"/>
    <property type="evidence" value="ECO:0007669"/>
    <property type="project" value="UniProtKB-KW"/>
</dbReference>
<dbReference type="InterPro" id="IPR042265">
    <property type="entry name" value="DPH1/DPH2_3"/>
</dbReference>
<keyword evidence="5" id="KW-0408">Iron</keyword>
<protein>
    <recommendedName>
        <fullName evidence="10">Diphthamide biosynthesis protein 2</fullName>
    </recommendedName>
</protein>
<comment type="similarity">
    <text evidence="3">Belongs to the DPH1/DPH2 family. DPH2 subfamily.</text>
</comment>
<evidence type="ECO:0008006" key="10">
    <source>
        <dbReference type="Google" id="ProtNLM"/>
    </source>
</evidence>
<dbReference type="Gene3D" id="3.40.50.11860">
    <property type="entry name" value="Diphthamide synthesis DPH1/DPH2 domain 3"/>
    <property type="match status" value="1"/>
</dbReference>
<evidence type="ECO:0000313" key="8">
    <source>
        <dbReference type="EMBL" id="KMZ78555.1"/>
    </source>
</evidence>
<dbReference type="FunFam" id="3.40.50.11860:FF:000001">
    <property type="entry name" value="2-(3-amino-3-carboxypropyl)histidine synthase subunit 2"/>
    <property type="match status" value="1"/>
</dbReference>
<evidence type="ECO:0000256" key="4">
    <source>
        <dbReference type="ARBA" id="ARBA00022723"/>
    </source>
</evidence>
<dbReference type="GO" id="GO:0046872">
    <property type="term" value="F:metal ion binding"/>
    <property type="evidence" value="ECO:0007669"/>
    <property type="project" value="UniProtKB-KW"/>
</dbReference>
<dbReference type="AlphaFoldDB" id="A0A0J9S6L1"/>
<dbReference type="OrthoDB" id="361972at2759"/>
<dbReference type="NCBIfam" id="TIGR00322">
    <property type="entry name" value="diphth2_R"/>
    <property type="match status" value="2"/>
</dbReference>
<dbReference type="GO" id="GO:0090560">
    <property type="term" value="F:2-(3-amino-3-carboxypropyl)histidine synthase activity"/>
    <property type="evidence" value="ECO:0007669"/>
    <property type="project" value="InterPro"/>
</dbReference>
<organism evidence="8 9">
    <name type="scientific">Plasmodium vivax India VII</name>
    <dbReference type="NCBI Taxonomy" id="1077284"/>
    <lineage>
        <taxon>Eukaryota</taxon>
        <taxon>Sar</taxon>
        <taxon>Alveolata</taxon>
        <taxon>Apicomplexa</taxon>
        <taxon>Aconoidasida</taxon>
        <taxon>Haemosporida</taxon>
        <taxon>Plasmodiidae</taxon>
        <taxon>Plasmodium</taxon>
        <taxon>Plasmodium (Plasmodium)</taxon>
    </lineage>
</organism>
<name>A0A0J9S6L1_PLAVI</name>
<evidence type="ECO:0000256" key="5">
    <source>
        <dbReference type="ARBA" id="ARBA00023004"/>
    </source>
</evidence>
<dbReference type="UniPathway" id="UPA00559"/>
<sequence length="684" mass="75434">MGRPHSSDIFAKYQVELAAGIISKNNYRRVAVQLPDCMLEDSLLLSNAIQGELHKGGGAPLPYSNEPTGMIPPCCGEKSPKGDAPICGKEANSVGSTPSDPPQRSTPDGVDVYILGDTSVNECCEDYVSAEHVQADLLLHYGPSCQSFITPSIPSVYLFSEVKPEEAFYQSVRERFIRSNFPGGGDVCIVLCDVAYTGCMPRLVDAFLEVSGVEAVGGGAARGAGENRAKPLFLVDGRLVGGKSFLRRGGVCSVPRCRFPAAINSNIVVGLHRVATNVQGKHCYGDHGNYVELDAHEDLAGKYAFFCGRLLTRVLYSPRLGTLLYEVIRTEEMSPPWGTILTNGQAQRTHLFLFANGNVNLRRRCVLEYECCPDRVHICESEQQEGEAEKHLGANGNIEICHFEKKDDLDKLLLKRYSLIEKCKLVDTFGILMANVNLQKSREMKRCLSYILRSRGKKCFTIATNKLNGPKMENFCDVEMYILLSCPEKSFLEIPDFSKKIITPCELFIAYGYVDWHCNYLFEFFNLLAVPSVRSALDGLRGGKYRLWSLGWGAPSLVDVTKGALQSGPSVEGGTTVERGPSVECTPEPSAPVGESPGPSNSLLECHPLVDPSLPIPPEEQKKFITTFDERSPMCRYFLETLVENASREYRGVEMNYNTETVPEVLPGDDGIAQRYEADLRFCG</sequence>
<keyword evidence="6" id="KW-0411">Iron-sulfur</keyword>
<feature type="region of interest" description="Disordered" evidence="7">
    <location>
        <begin position="86"/>
        <end position="107"/>
    </location>
</feature>
<proteinExistence type="inferred from homology"/>
<comment type="cofactor">
    <cofactor evidence="1">
        <name>[4Fe-4S] cluster</name>
        <dbReference type="ChEBI" id="CHEBI:49883"/>
    </cofactor>
</comment>
<feature type="region of interest" description="Disordered" evidence="7">
    <location>
        <begin position="565"/>
        <end position="600"/>
    </location>
</feature>
<evidence type="ECO:0000256" key="7">
    <source>
        <dbReference type="SAM" id="MobiDB-lite"/>
    </source>
</evidence>
<dbReference type="Pfam" id="PF01866">
    <property type="entry name" value="Diphthamide_syn"/>
    <property type="match status" value="2"/>
</dbReference>
<evidence type="ECO:0000256" key="2">
    <source>
        <dbReference type="ARBA" id="ARBA00005156"/>
    </source>
</evidence>
<evidence type="ECO:0000256" key="6">
    <source>
        <dbReference type="ARBA" id="ARBA00023014"/>
    </source>
</evidence>
<gene>
    <name evidence="8" type="ORF">PVIIG_01332</name>
</gene>
<dbReference type="Proteomes" id="UP000053562">
    <property type="component" value="Unassembled WGS sequence"/>
</dbReference>
<reference evidence="8 9" key="1">
    <citation type="submission" date="2011-08" db="EMBL/GenBank/DDBJ databases">
        <title>The Genome Sequence of Plasmodium vivax India VII.</title>
        <authorList>
            <consortium name="The Broad Institute Genome Sequencing Platform"/>
            <consortium name="The Broad Institute Genome Sequencing Center for Infectious Disease"/>
            <person name="Neafsey D."/>
            <person name="Carlton J."/>
            <person name="Barnwell J."/>
            <person name="Collins W."/>
            <person name="Escalante A."/>
            <person name="Mullikin J."/>
            <person name="Saul A."/>
            <person name="Guigo R."/>
            <person name="Camara F."/>
            <person name="Young S.K."/>
            <person name="Zeng Q."/>
            <person name="Gargeya S."/>
            <person name="Fitzgerald M."/>
            <person name="Haas B."/>
            <person name="Abouelleil A."/>
            <person name="Alvarado L."/>
            <person name="Arachchi H.M."/>
            <person name="Berlin A."/>
            <person name="Brown A."/>
            <person name="Chapman S.B."/>
            <person name="Chen Z."/>
            <person name="Dunbar C."/>
            <person name="Freedman E."/>
            <person name="Gearin G."/>
            <person name="Gellesch M."/>
            <person name="Goldberg J."/>
            <person name="Griggs A."/>
            <person name="Gujja S."/>
            <person name="Heiman D."/>
            <person name="Howarth C."/>
            <person name="Larson L."/>
            <person name="Lui A."/>
            <person name="MacDonald P.J.P."/>
            <person name="Montmayeur A."/>
            <person name="Murphy C."/>
            <person name="Neiman D."/>
            <person name="Pearson M."/>
            <person name="Priest M."/>
            <person name="Roberts A."/>
            <person name="Saif S."/>
            <person name="Shea T."/>
            <person name="Shenoy N."/>
            <person name="Sisk P."/>
            <person name="Stolte C."/>
            <person name="Sykes S."/>
            <person name="Wortman J."/>
            <person name="Nusbaum C."/>
            <person name="Birren B."/>
        </authorList>
    </citation>
    <scope>NUCLEOTIDE SEQUENCE [LARGE SCALE GENOMIC DNA]</scope>
    <source>
        <strain evidence="8 9">India VII</strain>
    </source>
</reference>
<dbReference type="EMBL" id="KQ234366">
    <property type="protein sequence ID" value="KMZ78555.1"/>
    <property type="molecule type" value="Genomic_DNA"/>
</dbReference>
<keyword evidence="4" id="KW-0479">Metal-binding</keyword>
<dbReference type="Gene3D" id="3.40.50.11840">
    <property type="entry name" value="Diphthamide synthesis DPH1/DPH2 domain 1"/>
    <property type="match status" value="1"/>
</dbReference>
<dbReference type="PANTHER" id="PTHR10762">
    <property type="entry name" value="DIPHTHAMIDE BIOSYNTHESIS PROTEIN"/>
    <property type="match status" value="1"/>
</dbReference>
<comment type="pathway">
    <text evidence="2">Protein modification; peptidyl-diphthamide biosynthesis.</text>
</comment>
<accession>A0A0J9S6L1</accession>
<dbReference type="GO" id="GO:0017183">
    <property type="term" value="P:protein histidyl modification to diphthamide"/>
    <property type="evidence" value="ECO:0007669"/>
    <property type="project" value="UniProtKB-UniPathway"/>
</dbReference>
<evidence type="ECO:0000256" key="1">
    <source>
        <dbReference type="ARBA" id="ARBA00001966"/>
    </source>
</evidence>